<dbReference type="PANTHER" id="PTHR32024">
    <property type="entry name" value="TRK SYSTEM POTASSIUM UPTAKE PROTEIN TRKG-RELATED"/>
    <property type="match status" value="1"/>
</dbReference>
<keyword evidence="7 8" id="KW-0472">Membrane</keyword>
<name>A0A917AU43_9MICC</name>
<keyword evidence="10" id="KW-1185">Reference proteome</keyword>
<dbReference type="PANTHER" id="PTHR32024:SF1">
    <property type="entry name" value="KTR SYSTEM POTASSIUM UPTAKE PROTEIN B"/>
    <property type="match status" value="1"/>
</dbReference>
<keyword evidence="4 8" id="KW-0812">Transmembrane</keyword>
<reference evidence="9" key="2">
    <citation type="submission" date="2020-09" db="EMBL/GenBank/DDBJ databases">
        <authorList>
            <person name="Sun Q."/>
            <person name="Zhou Y."/>
        </authorList>
    </citation>
    <scope>NUCLEOTIDE SEQUENCE</scope>
    <source>
        <strain evidence="9">CGMCC 1.15388</strain>
    </source>
</reference>
<feature type="transmembrane region" description="Helical" evidence="8">
    <location>
        <begin position="251"/>
        <end position="274"/>
    </location>
</feature>
<sequence length="471" mass="50282">MQGDTTHRPPAYGQQMHETSAWRSFTRWLGRLSGSSPARAALLIFALTIGLFTSLLMMPWATASGSAPDFHDALFVATSAVTVTGLTPVNTAEHWSLAGEIVILVGIQVGGLGIITIAALLAISVTRHLGLRTRLVAQEGISTGKLGETGSLIKIVVIFSAVVELALALVLVPRLIALEGDVATGLWHGIFYSVSAFNNAGFVIHPEGLAGIDHDPLVLWTLMVGVFLGSLGFPVLLLLWRYRWHIKRWSLHTRLTVEVTLLLMIVGAVLYAVLEWNHADTLGQMSTGEKLQNSLFASVMMRSGGFSVVDNVMEHSETMLVTNALMFAGGGSASTAGGIKVTTIAVIFLAFLAEARGHEESTAHGRTIPAQAVRVAVSVVAMGATFVLLSTLALIIITGDDLERPLFESISAFATCGLTSGLTEELPPSGLYVLSALMFAGRIGIMTFAAALTIRHSRTRYRYPEARPIIG</sequence>
<evidence type="ECO:0000256" key="5">
    <source>
        <dbReference type="ARBA" id="ARBA00022989"/>
    </source>
</evidence>
<feature type="transmembrane region" description="Helical" evidence="8">
    <location>
        <begin position="40"/>
        <end position="61"/>
    </location>
</feature>
<dbReference type="InterPro" id="IPR003445">
    <property type="entry name" value="Cat_transpt"/>
</dbReference>
<evidence type="ECO:0000256" key="2">
    <source>
        <dbReference type="ARBA" id="ARBA00022448"/>
    </source>
</evidence>
<comment type="caution">
    <text evidence="9">The sequence shown here is derived from an EMBL/GenBank/DDBJ whole genome shotgun (WGS) entry which is preliminary data.</text>
</comment>
<evidence type="ECO:0000256" key="6">
    <source>
        <dbReference type="ARBA" id="ARBA00023065"/>
    </source>
</evidence>
<protein>
    <submittedName>
        <fullName evidence="9">Potassium transporter Trk</fullName>
    </submittedName>
</protein>
<proteinExistence type="predicted"/>
<feature type="transmembrane region" description="Helical" evidence="8">
    <location>
        <begin position="373"/>
        <end position="397"/>
    </location>
</feature>
<keyword evidence="6" id="KW-0406">Ion transport</keyword>
<feature type="transmembrane region" description="Helical" evidence="8">
    <location>
        <begin position="152"/>
        <end position="172"/>
    </location>
</feature>
<evidence type="ECO:0000256" key="3">
    <source>
        <dbReference type="ARBA" id="ARBA00022475"/>
    </source>
</evidence>
<dbReference type="GO" id="GO:0030001">
    <property type="term" value="P:metal ion transport"/>
    <property type="evidence" value="ECO:0007669"/>
    <property type="project" value="UniProtKB-ARBA"/>
</dbReference>
<comment type="subcellular location">
    <subcellularLocation>
        <location evidence="1">Cell membrane</location>
        <topology evidence="1">Multi-pass membrane protein</topology>
    </subcellularLocation>
</comment>
<keyword evidence="3" id="KW-1003">Cell membrane</keyword>
<evidence type="ECO:0000256" key="8">
    <source>
        <dbReference type="SAM" id="Phobius"/>
    </source>
</evidence>
<evidence type="ECO:0000313" key="10">
    <source>
        <dbReference type="Proteomes" id="UP000633136"/>
    </source>
</evidence>
<dbReference type="GO" id="GO:0005886">
    <property type="term" value="C:plasma membrane"/>
    <property type="evidence" value="ECO:0007669"/>
    <property type="project" value="UniProtKB-SubCell"/>
</dbReference>
<feature type="transmembrane region" description="Helical" evidence="8">
    <location>
        <begin position="217"/>
        <end position="239"/>
    </location>
</feature>
<evidence type="ECO:0000256" key="4">
    <source>
        <dbReference type="ARBA" id="ARBA00022692"/>
    </source>
</evidence>
<dbReference type="RefSeq" id="WP_229658998.1">
    <property type="nucleotide sequence ID" value="NZ_BMIS01000012.1"/>
</dbReference>
<dbReference type="EMBL" id="BMIS01000012">
    <property type="protein sequence ID" value="GGE75619.1"/>
    <property type="molecule type" value="Genomic_DNA"/>
</dbReference>
<feature type="transmembrane region" description="Helical" evidence="8">
    <location>
        <begin position="431"/>
        <end position="454"/>
    </location>
</feature>
<organism evidence="9 10">
    <name type="scientific">Nesterenkonia cremea</name>
    <dbReference type="NCBI Taxonomy" id="1882340"/>
    <lineage>
        <taxon>Bacteria</taxon>
        <taxon>Bacillati</taxon>
        <taxon>Actinomycetota</taxon>
        <taxon>Actinomycetes</taxon>
        <taxon>Micrococcales</taxon>
        <taxon>Micrococcaceae</taxon>
        <taxon>Nesterenkonia</taxon>
    </lineage>
</organism>
<feature type="transmembrane region" description="Helical" evidence="8">
    <location>
        <begin position="324"/>
        <end position="352"/>
    </location>
</feature>
<dbReference type="Pfam" id="PF02386">
    <property type="entry name" value="TrkH"/>
    <property type="match status" value="1"/>
</dbReference>
<dbReference type="GO" id="GO:0008324">
    <property type="term" value="F:monoatomic cation transmembrane transporter activity"/>
    <property type="evidence" value="ECO:0007669"/>
    <property type="project" value="InterPro"/>
</dbReference>
<keyword evidence="2" id="KW-0813">Transport</keyword>
<gene>
    <name evidence="9" type="ORF">GCM10011401_23680</name>
</gene>
<evidence type="ECO:0000256" key="7">
    <source>
        <dbReference type="ARBA" id="ARBA00023136"/>
    </source>
</evidence>
<reference evidence="9" key="1">
    <citation type="journal article" date="2014" name="Int. J. Syst. Evol. Microbiol.">
        <title>Complete genome sequence of Corynebacterium casei LMG S-19264T (=DSM 44701T), isolated from a smear-ripened cheese.</title>
        <authorList>
            <consortium name="US DOE Joint Genome Institute (JGI-PGF)"/>
            <person name="Walter F."/>
            <person name="Albersmeier A."/>
            <person name="Kalinowski J."/>
            <person name="Ruckert C."/>
        </authorList>
    </citation>
    <scope>NUCLEOTIDE SEQUENCE</scope>
    <source>
        <strain evidence="9">CGMCC 1.15388</strain>
    </source>
</reference>
<evidence type="ECO:0000313" key="9">
    <source>
        <dbReference type="EMBL" id="GGE75619.1"/>
    </source>
</evidence>
<dbReference type="Proteomes" id="UP000633136">
    <property type="component" value="Unassembled WGS sequence"/>
</dbReference>
<evidence type="ECO:0000256" key="1">
    <source>
        <dbReference type="ARBA" id="ARBA00004651"/>
    </source>
</evidence>
<feature type="transmembrane region" description="Helical" evidence="8">
    <location>
        <begin position="101"/>
        <end position="125"/>
    </location>
</feature>
<accession>A0A917AU43</accession>
<keyword evidence="5 8" id="KW-1133">Transmembrane helix</keyword>
<dbReference type="AlphaFoldDB" id="A0A917AU43"/>